<proteinExistence type="predicted"/>
<dbReference type="RefSeq" id="XP_016502885.1">
    <property type="nucleotide sequence ID" value="XM_016647399.1"/>
</dbReference>
<organism evidence="2">
    <name type="scientific">Nicotiana tabacum</name>
    <name type="common">Common tobacco</name>
    <dbReference type="NCBI Taxonomy" id="4097"/>
    <lineage>
        <taxon>Eukaryota</taxon>
        <taxon>Viridiplantae</taxon>
        <taxon>Streptophyta</taxon>
        <taxon>Embryophyta</taxon>
        <taxon>Tracheophyta</taxon>
        <taxon>Spermatophyta</taxon>
        <taxon>Magnoliopsida</taxon>
        <taxon>eudicotyledons</taxon>
        <taxon>Gunneridae</taxon>
        <taxon>Pentapetalae</taxon>
        <taxon>asterids</taxon>
        <taxon>lamiids</taxon>
        <taxon>Solanales</taxon>
        <taxon>Solanaceae</taxon>
        <taxon>Nicotianoideae</taxon>
        <taxon>Nicotianeae</taxon>
        <taxon>Nicotiana</taxon>
    </lineage>
</organism>
<dbReference type="KEGG" id="nta:107821008"/>
<dbReference type="Pfam" id="PF07727">
    <property type="entry name" value="RVT_2"/>
    <property type="match status" value="1"/>
</dbReference>
<dbReference type="PANTHER" id="PTHR11439">
    <property type="entry name" value="GAG-POL-RELATED RETROTRANSPOSON"/>
    <property type="match status" value="1"/>
</dbReference>
<gene>
    <name evidence="2" type="primary">LOC107821008</name>
</gene>
<accession>A0A1S4CP94</accession>
<dbReference type="STRING" id="4097.A0A1S4CP94"/>
<evidence type="ECO:0000259" key="1">
    <source>
        <dbReference type="Pfam" id="PF07727"/>
    </source>
</evidence>
<dbReference type="InterPro" id="IPR043502">
    <property type="entry name" value="DNA/RNA_pol_sf"/>
</dbReference>
<dbReference type="PANTHER" id="PTHR11439:SF498">
    <property type="entry name" value="DNAK FAMILY PROTEIN"/>
    <property type="match status" value="1"/>
</dbReference>
<dbReference type="InterPro" id="IPR013103">
    <property type="entry name" value="RVT_2"/>
</dbReference>
<dbReference type="OrthoDB" id="414945at2759"/>
<evidence type="ECO:0000313" key="2">
    <source>
        <dbReference type="RefSeq" id="XP_016502885.1"/>
    </source>
</evidence>
<feature type="domain" description="Reverse transcriptase Ty1/copia-type" evidence="1">
    <location>
        <begin position="37"/>
        <end position="247"/>
    </location>
</feature>
<name>A0A1S4CP94_TOBAC</name>
<dbReference type="AlphaFoldDB" id="A0A1S4CP94"/>
<reference evidence="2" key="1">
    <citation type="submission" date="2025-08" db="UniProtKB">
        <authorList>
            <consortium name="RefSeq"/>
        </authorList>
    </citation>
    <scope>IDENTIFICATION</scope>
</reference>
<protein>
    <submittedName>
        <fullName evidence="2">Uncharacterized mitochondrial protein AtMg00810</fullName>
    </submittedName>
</protein>
<dbReference type="PaxDb" id="4097-A0A1S4CP94"/>
<dbReference type="SUPFAM" id="SSF56672">
    <property type="entry name" value="DNA/RNA polymerases"/>
    <property type="match status" value="1"/>
</dbReference>
<sequence>MVTSICQIVEPTSYQRVVVHPGWRDSMAKEFTALESNHTWEARLVIRWDIQRERIDYTETFSPMVKMTTIRCILSIAVKKNWTLFQLDVNNVFLHEDLDEEVYVRFPPSLTPPSPSHVCRLRKSLYGLKQASHQWYAKLSSALGTREFIYSLNDYSHFFKNTGNLITILAVYVDDILITGNNQAKISEIKQFLDIEFKIKDLGEAHYFLGLELLRESGGLVITQRKFALELLSEFDWLDSHLVSTPLDPTSKISTNCGSPLNDPTIYCRLLGNINFLTNTRPDLSFTVQNLSQHMQSPCTGHYQAALHTLRYLCGDPGLDLFISPTALFQLLAYCDSDWASCSDTRRSMSGFFLSLGGCTIS</sequence>